<evidence type="ECO:0000313" key="4">
    <source>
        <dbReference type="Proteomes" id="UP000596929"/>
    </source>
</evidence>
<name>A0ABR7DB31_9CLOT</name>
<gene>
    <name evidence="3" type="ORF">H8S20_06745</name>
</gene>
<proteinExistence type="predicted"/>
<dbReference type="InterPro" id="IPR051158">
    <property type="entry name" value="Metallophosphoesterase_sf"/>
</dbReference>
<dbReference type="InterPro" id="IPR029052">
    <property type="entry name" value="Metallo-depent_PP-like"/>
</dbReference>
<feature type="transmembrane region" description="Helical" evidence="1">
    <location>
        <begin position="40"/>
        <end position="56"/>
    </location>
</feature>
<dbReference type="CDD" id="cd07385">
    <property type="entry name" value="MPP_YkuE_C"/>
    <property type="match status" value="1"/>
</dbReference>
<feature type="transmembrane region" description="Helical" evidence="1">
    <location>
        <begin position="62"/>
        <end position="87"/>
    </location>
</feature>
<comment type="caution">
    <text evidence="3">The sequence shown here is derived from an EMBL/GenBank/DDBJ whole genome shotgun (WGS) entry which is preliminary data.</text>
</comment>
<dbReference type="RefSeq" id="WP_186859628.1">
    <property type="nucleotide sequence ID" value="NZ_JACOOO010000012.1"/>
</dbReference>
<keyword evidence="4" id="KW-1185">Reference proteome</keyword>
<protein>
    <submittedName>
        <fullName evidence="3">Metallophosphoesterase</fullName>
    </submittedName>
</protein>
<evidence type="ECO:0000256" key="1">
    <source>
        <dbReference type="SAM" id="Phobius"/>
    </source>
</evidence>
<feature type="transmembrane region" description="Helical" evidence="1">
    <location>
        <begin position="6"/>
        <end position="28"/>
    </location>
</feature>
<feature type="domain" description="Calcineurin-like phosphoesterase" evidence="2">
    <location>
        <begin position="144"/>
        <end position="315"/>
    </location>
</feature>
<dbReference type="InterPro" id="IPR004843">
    <property type="entry name" value="Calcineurin-like_PHP"/>
</dbReference>
<feature type="transmembrane region" description="Helical" evidence="1">
    <location>
        <begin position="99"/>
        <end position="120"/>
    </location>
</feature>
<dbReference type="PANTHER" id="PTHR31302:SF0">
    <property type="entry name" value="TRANSMEMBRANE PROTEIN WITH METALLOPHOSPHOESTERASE DOMAIN"/>
    <property type="match status" value="1"/>
</dbReference>
<keyword evidence="1" id="KW-0472">Membrane</keyword>
<dbReference type="Gene3D" id="3.60.21.10">
    <property type="match status" value="1"/>
</dbReference>
<evidence type="ECO:0000313" key="3">
    <source>
        <dbReference type="EMBL" id="MBC5628594.1"/>
    </source>
</evidence>
<dbReference type="PANTHER" id="PTHR31302">
    <property type="entry name" value="TRANSMEMBRANE PROTEIN WITH METALLOPHOSPHOESTERASE DOMAIN-RELATED"/>
    <property type="match status" value="1"/>
</dbReference>
<sequence>MNILYFILPAFLMIIVSIYLYYYIARAISISKINVKKKRVKLIIIAIVIIIMYFSLRDLGVGVVAVLHIITISLLMDLINYIFKLVGRRRNITYYKWKIVYNSGIVPIIVSVIILAYGYWNMNNIVESDYMIYTNKDIREEGYRVAMISDLHYGTVMNSEKLQKACAEIEKSAPDMVVLCGDIVDEKTNLEQMQEVAEILGSIKSKFGVFYVYGNHDDARYSSIPSYTKGELWNELSSNNIRVLVDQSYEINDEFIIIGRDDEGFSKEEGRKSSEDLIANIDKNKFILLLDHQPSNLDENSFLGYDLQLSGHTHKGQIWPCGLISELFNFNELEYGYEKIGNYEVIVSSGISGWNYPIRTGSKSEYLIVDIKNKV</sequence>
<dbReference type="SUPFAM" id="SSF56300">
    <property type="entry name" value="Metallo-dependent phosphatases"/>
    <property type="match status" value="1"/>
</dbReference>
<organism evidence="3 4">
    <name type="scientific">Clostridium hominis</name>
    <dbReference type="NCBI Taxonomy" id="2763036"/>
    <lineage>
        <taxon>Bacteria</taxon>
        <taxon>Bacillati</taxon>
        <taxon>Bacillota</taxon>
        <taxon>Clostridia</taxon>
        <taxon>Eubacteriales</taxon>
        <taxon>Clostridiaceae</taxon>
        <taxon>Clostridium</taxon>
    </lineage>
</organism>
<keyword evidence="1" id="KW-1133">Transmembrane helix</keyword>
<dbReference type="EMBL" id="JACOOO010000012">
    <property type="protein sequence ID" value="MBC5628594.1"/>
    <property type="molecule type" value="Genomic_DNA"/>
</dbReference>
<dbReference type="Pfam" id="PF00149">
    <property type="entry name" value="Metallophos"/>
    <property type="match status" value="1"/>
</dbReference>
<dbReference type="Proteomes" id="UP000596929">
    <property type="component" value="Unassembled WGS sequence"/>
</dbReference>
<keyword evidence="1" id="KW-0812">Transmembrane</keyword>
<reference evidence="3 4" key="1">
    <citation type="submission" date="2020-08" db="EMBL/GenBank/DDBJ databases">
        <title>Genome public.</title>
        <authorList>
            <person name="Liu C."/>
            <person name="Sun Q."/>
        </authorList>
    </citation>
    <scope>NUCLEOTIDE SEQUENCE [LARGE SCALE GENOMIC DNA]</scope>
    <source>
        <strain evidence="3 4">NSJ-6</strain>
    </source>
</reference>
<accession>A0ABR7DB31</accession>
<evidence type="ECO:0000259" key="2">
    <source>
        <dbReference type="Pfam" id="PF00149"/>
    </source>
</evidence>